<feature type="region of interest" description="Disordered" evidence="4">
    <location>
        <begin position="25"/>
        <end position="70"/>
    </location>
</feature>
<comment type="similarity">
    <text evidence="1">Belongs to the bacterial solute-binding protein 5 family.</text>
</comment>
<evidence type="ECO:0000259" key="5">
    <source>
        <dbReference type="Pfam" id="PF00496"/>
    </source>
</evidence>
<dbReference type="PROSITE" id="PS51257">
    <property type="entry name" value="PROKAR_LIPOPROTEIN"/>
    <property type="match status" value="1"/>
</dbReference>
<dbReference type="Gene3D" id="3.90.76.10">
    <property type="entry name" value="Dipeptide-binding Protein, Domain 1"/>
    <property type="match status" value="1"/>
</dbReference>
<evidence type="ECO:0000313" key="7">
    <source>
        <dbReference type="Proteomes" id="UP000236584"/>
    </source>
</evidence>
<dbReference type="GO" id="GO:0043190">
    <property type="term" value="C:ATP-binding cassette (ABC) transporter complex"/>
    <property type="evidence" value="ECO:0007669"/>
    <property type="project" value="InterPro"/>
</dbReference>
<evidence type="ECO:0000256" key="4">
    <source>
        <dbReference type="SAM" id="MobiDB-lite"/>
    </source>
</evidence>
<dbReference type="PROSITE" id="PS51318">
    <property type="entry name" value="TAT"/>
    <property type="match status" value="1"/>
</dbReference>
<dbReference type="Gene3D" id="3.10.105.10">
    <property type="entry name" value="Dipeptide-binding Protein, Domain 3"/>
    <property type="match status" value="1"/>
</dbReference>
<keyword evidence="2" id="KW-0813">Transport</keyword>
<feature type="domain" description="Solute-binding protein family 5" evidence="5">
    <location>
        <begin position="116"/>
        <end position="483"/>
    </location>
</feature>
<gene>
    <name evidence="6" type="ORF">C2R22_21710</name>
</gene>
<dbReference type="KEGG" id="srub:C2R22_21710"/>
<accession>A0A2I8VSL6</accession>
<dbReference type="Proteomes" id="UP000236584">
    <property type="component" value="Plasmid unnamed1"/>
</dbReference>
<evidence type="ECO:0000256" key="2">
    <source>
        <dbReference type="ARBA" id="ARBA00022448"/>
    </source>
</evidence>
<reference evidence="6 7" key="1">
    <citation type="submission" date="2018-01" db="EMBL/GenBank/DDBJ databases">
        <title>Complete genome sequence of Salinigranum rubrum GX10T, an extremely halophilic archaeon isolated from a marine solar saltern.</title>
        <authorList>
            <person name="Han S."/>
        </authorList>
    </citation>
    <scope>NUCLEOTIDE SEQUENCE [LARGE SCALE GENOMIC DNA]</scope>
    <source>
        <strain evidence="6 7">GX10</strain>
        <plasmid evidence="7">Plasmid unnamed1</plasmid>
    </source>
</reference>
<dbReference type="OrthoDB" id="233597at2157"/>
<dbReference type="Gene3D" id="3.40.190.10">
    <property type="entry name" value="Periplasmic binding protein-like II"/>
    <property type="match status" value="1"/>
</dbReference>
<name>A0A2I8VSL6_9EURY</name>
<evidence type="ECO:0000313" key="6">
    <source>
        <dbReference type="EMBL" id="AUV84189.1"/>
    </source>
</evidence>
<dbReference type="PANTHER" id="PTHR30290">
    <property type="entry name" value="PERIPLASMIC BINDING COMPONENT OF ABC TRANSPORTER"/>
    <property type="match status" value="1"/>
</dbReference>
<dbReference type="InterPro" id="IPR006311">
    <property type="entry name" value="TAT_signal"/>
</dbReference>
<dbReference type="InterPro" id="IPR030678">
    <property type="entry name" value="Peptide/Ni-bd"/>
</dbReference>
<dbReference type="GO" id="GO:0042597">
    <property type="term" value="C:periplasmic space"/>
    <property type="evidence" value="ECO:0007669"/>
    <property type="project" value="UniProtKB-ARBA"/>
</dbReference>
<dbReference type="InterPro" id="IPR000914">
    <property type="entry name" value="SBP_5_dom"/>
</dbReference>
<protein>
    <submittedName>
        <fullName evidence="6">ABC transporter substrate-binding protein</fullName>
    </submittedName>
</protein>
<dbReference type="GO" id="GO:1904680">
    <property type="term" value="F:peptide transmembrane transporter activity"/>
    <property type="evidence" value="ECO:0007669"/>
    <property type="project" value="TreeGrafter"/>
</dbReference>
<dbReference type="EMBL" id="CP026310">
    <property type="protein sequence ID" value="AUV84189.1"/>
    <property type="molecule type" value="Genomic_DNA"/>
</dbReference>
<dbReference type="Pfam" id="PF00496">
    <property type="entry name" value="SBP_bac_5"/>
    <property type="match status" value="1"/>
</dbReference>
<keyword evidence="6" id="KW-0614">Plasmid</keyword>
<evidence type="ECO:0000256" key="3">
    <source>
        <dbReference type="ARBA" id="ARBA00022729"/>
    </source>
</evidence>
<dbReference type="GO" id="GO:0015833">
    <property type="term" value="P:peptide transport"/>
    <property type="evidence" value="ECO:0007669"/>
    <property type="project" value="TreeGrafter"/>
</dbReference>
<dbReference type="PIRSF" id="PIRSF002741">
    <property type="entry name" value="MppA"/>
    <property type="match status" value="1"/>
</dbReference>
<dbReference type="CDD" id="cd08512">
    <property type="entry name" value="PBP2_NikA_DppA_OppA_like_7"/>
    <property type="match status" value="1"/>
</dbReference>
<geneLocation type="plasmid" evidence="6">
    <name>unnamed1</name>
</geneLocation>
<evidence type="ECO:0000256" key="1">
    <source>
        <dbReference type="ARBA" id="ARBA00005695"/>
    </source>
</evidence>
<proteinExistence type="inferred from homology"/>
<sequence length="572" mass="62574">MPSYDKDRRKFLKLLGAGAASISVAGCSGNDESGQGGSSGDGSSGDGASGDGSSGDGSSSDSEDDDSSSGGNDFHFIAGQVFGTLDPAAQVDYTQGLAAQNLYDEFITVDPDSLQPVAHIADSWDTEDDGQTWVFTLRDDVTFTDGQPLTAEDVVYSMRRMLNLEAGYSSFWLAYLNPDDVVARDEQTVEFGFKQAYGPALATFVQFYIVNSAVVQENEQDGDYGQSYLQQNSAGSGAYVLESWEQGNSIETSAYEDYWKGWEDNSFDTFRSTVITEQSTIINTMRQGNGDMTDQYMGTQAYEEMASMDNIRVPEVPQLQLFHLPLNCQKAPTDDINVRKAIAYAFDYESAVQSIIGGGAVAAGPVPREMAGHNDDLSPMSQDLDRAKEFLDRSDYTVDEINEIGLEHVVVAGTELQRQIGLLNQAGLNELGIELEINPQQWATLTDRATNADSTAHVTNIFHTAKMPSPDSHTYLMYHPSSFGSYISQSWYTTDEITAVLEEARQTTDLQERLNKYAEAQGLIVEGMPSVYVANPPYRIGINENVGGWSYQGVMSFDWDVHSMTRTGDGRA</sequence>
<keyword evidence="7" id="KW-1185">Reference proteome</keyword>
<dbReference type="SUPFAM" id="SSF53850">
    <property type="entry name" value="Periplasmic binding protein-like II"/>
    <property type="match status" value="1"/>
</dbReference>
<organism evidence="6 7">
    <name type="scientific">Salinigranum rubrum</name>
    <dbReference type="NCBI Taxonomy" id="755307"/>
    <lineage>
        <taxon>Archaea</taxon>
        <taxon>Methanobacteriati</taxon>
        <taxon>Methanobacteriota</taxon>
        <taxon>Stenosarchaea group</taxon>
        <taxon>Halobacteria</taxon>
        <taxon>Halobacteriales</taxon>
        <taxon>Haloferacaceae</taxon>
        <taxon>Salinigranum</taxon>
    </lineage>
</organism>
<dbReference type="RefSeq" id="WP_103427878.1">
    <property type="nucleotide sequence ID" value="NZ_CP026310.1"/>
</dbReference>
<feature type="compositionally biased region" description="Gly residues" evidence="4">
    <location>
        <begin position="34"/>
        <end position="55"/>
    </location>
</feature>
<dbReference type="PANTHER" id="PTHR30290:SF9">
    <property type="entry name" value="OLIGOPEPTIDE-BINDING PROTEIN APPA"/>
    <property type="match status" value="1"/>
</dbReference>
<dbReference type="AlphaFoldDB" id="A0A2I8VSL6"/>
<keyword evidence="3" id="KW-0732">Signal</keyword>
<dbReference type="GeneID" id="35594768"/>
<dbReference type="InterPro" id="IPR039424">
    <property type="entry name" value="SBP_5"/>
</dbReference>